<dbReference type="Pfam" id="PF01352">
    <property type="entry name" value="KRAB"/>
    <property type="match status" value="1"/>
</dbReference>
<proteinExistence type="predicted"/>
<name>A0A9J7K9S8_CRIGR</name>
<dbReference type="SMART" id="SM00349">
    <property type="entry name" value="KRAB"/>
    <property type="match status" value="1"/>
</dbReference>
<reference evidence="3" key="1">
    <citation type="journal article" date="2018" name="Biotechnol. Bioeng.">
        <title>A reference genome of the Chinese hamster based on a hybrid assembly strategy.</title>
        <authorList>
            <person name="Rupp O."/>
            <person name="MacDonald M.L."/>
            <person name="Li S."/>
            <person name="Dhiman H."/>
            <person name="Polson S."/>
            <person name="Griep S."/>
            <person name="Heffner K."/>
            <person name="Hernandez I."/>
            <person name="Brinkrolf K."/>
            <person name="Jadhav V."/>
            <person name="Samoudi M."/>
            <person name="Hao H."/>
            <person name="Kingham B."/>
            <person name="Goesmann A."/>
            <person name="Betenbaugh M.J."/>
            <person name="Lewis N.E."/>
            <person name="Borth N."/>
            <person name="Lee K.H."/>
        </authorList>
    </citation>
    <scope>NUCLEOTIDE SEQUENCE [LARGE SCALE GENOMIC DNA]</scope>
    <source>
        <strain evidence="3">17A/GY</strain>
    </source>
</reference>
<evidence type="ECO:0000313" key="4">
    <source>
        <dbReference type="RefSeq" id="XP_035301507.1"/>
    </source>
</evidence>
<gene>
    <name evidence="4" type="primary">LOC100767289</name>
</gene>
<reference evidence="4" key="3">
    <citation type="submission" date="2025-08" db="UniProtKB">
        <authorList>
            <consortium name="RefSeq"/>
        </authorList>
    </citation>
    <scope>IDENTIFICATION</scope>
    <source>
        <strain evidence="4">17A/GY</strain>
        <tissue evidence="4">Liver</tissue>
    </source>
</reference>
<dbReference type="SUPFAM" id="SSF109640">
    <property type="entry name" value="KRAB domain (Kruppel-associated box)"/>
    <property type="match status" value="1"/>
</dbReference>
<sequence length="186" mass="21337">MNVQQKFSTLFWPPTLCPAPLFGLGKPADSTIVSTEWHTLLLQCDIFQDAVTCEDVHVNFTHEEWALLDSCQKSLYKDVMLETYWNLTSIGYKWEDHSIEEYCQSSGRHGSPVNCHYGYKPCLHQRYVKKHSISVSPGTIRRYDVITTVRKHDDCETSLPSLFGEKANENKDDGNSQVSSNTQNYH</sequence>
<reference evidence="3" key="2">
    <citation type="journal article" date="2020" name="Biotechnol. Bioeng.">
        <title>Chromosome-scale scaffolds for the Chinese hamster reference genome assembly to facilitate the study of the CHO epigenome.</title>
        <authorList>
            <person name="Hilliard W."/>
            <person name="MacDonald M."/>
            <person name="Lee K.H."/>
        </authorList>
    </citation>
    <scope>NUCLEOTIDE SEQUENCE [LARGE SCALE GENOMIC DNA]</scope>
    <source>
        <strain evidence="3">17A/GY</strain>
    </source>
</reference>
<protein>
    <submittedName>
        <fullName evidence="4">Zinc finger protein 124 isoform X10</fullName>
    </submittedName>
</protein>
<evidence type="ECO:0000256" key="1">
    <source>
        <dbReference type="SAM" id="MobiDB-lite"/>
    </source>
</evidence>
<evidence type="ECO:0000259" key="2">
    <source>
        <dbReference type="PROSITE" id="PS50805"/>
    </source>
</evidence>
<feature type="domain" description="KRAB" evidence="2">
    <location>
        <begin position="51"/>
        <end position="134"/>
    </location>
</feature>
<dbReference type="GeneID" id="100767289"/>
<dbReference type="PANTHER" id="PTHR23232">
    <property type="entry name" value="KRAB DOMAIN C2H2 ZINC FINGER"/>
    <property type="match status" value="1"/>
</dbReference>
<organism evidence="3 4">
    <name type="scientific">Cricetulus griseus</name>
    <name type="common">Chinese hamster</name>
    <name type="synonym">Cricetulus barabensis griseus</name>
    <dbReference type="NCBI Taxonomy" id="10029"/>
    <lineage>
        <taxon>Eukaryota</taxon>
        <taxon>Metazoa</taxon>
        <taxon>Chordata</taxon>
        <taxon>Craniata</taxon>
        <taxon>Vertebrata</taxon>
        <taxon>Euteleostomi</taxon>
        <taxon>Mammalia</taxon>
        <taxon>Eutheria</taxon>
        <taxon>Euarchontoglires</taxon>
        <taxon>Glires</taxon>
        <taxon>Rodentia</taxon>
        <taxon>Myomorpha</taxon>
        <taxon>Muroidea</taxon>
        <taxon>Cricetidae</taxon>
        <taxon>Cricetinae</taxon>
        <taxon>Cricetulus</taxon>
    </lineage>
</organism>
<dbReference type="RefSeq" id="XP_035301507.1">
    <property type="nucleotide sequence ID" value="XM_035445616.1"/>
</dbReference>
<dbReference type="InterPro" id="IPR036051">
    <property type="entry name" value="KRAB_dom_sf"/>
</dbReference>
<dbReference type="AlphaFoldDB" id="A0A9J7K9S8"/>
<dbReference type="InterPro" id="IPR050169">
    <property type="entry name" value="Krueppel_C2H2_ZnF"/>
</dbReference>
<evidence type="ECO:0000313" key="3">
    <source>
        <dbReference type="Proteomes" id="UP001108280"/>
    </source>
</evidence>
<feature type="compositionally biased region" description="Polar residues" evidence="1">
    <location>
        <begin position="175"/>
        <end position="186"/>
    </location>
</feature>
<accession>A0A9J7K9S8</accession>
<dbReference type="GO" id="GO:0006355">
    <property type="term" value="P:regulation of DNA-templated transcription"/>
    <property type="evidence" value="ECO:0007669"/>
    <property type="project" value="InterPro"/>
</dbReference>
<dbReference type="PANTHER" id="PTHR23232:SF151">
    <property type="entry name" value="EXPRESSED SEQUENCE AW146154-RELATED"/>
    <property type="match status" value="1"/>
</dbReference>
<dbReference type="InterPro" id="IPR001909">
    <property type="entry name" value="KRAB"/>
</dbReference>
<dbReference type="PROSITE" id="PS50805">
    <property type="entry name" value="KRAB"/>
    <property type="match status" value="1"/>
</dbReference>
<keyword evidence="3" id="KW-1185">Reference proteome</keyword>
<dbReference type="Gene3D" id="6.10.140.140">
    <property type="match status" value="1"/>
</dbReference>
<dbReference type="Proteomes" id="UP001108280">
    <property type="component" value="Chromosome 5"/>
</dbReference>
<feature type="region of interest" description="Disordered" evidence="1">
    <location>
        <begin position="164"/>
        <end position="186"/>
    </location>
</feature>
<dbReference type="CDD" id="cd07765">
    <property type="entry name" value="KRAB_A-box"/>
    <property type="match status" value="1"/>
</dbReference>